<evidence type="ECO:0000313" key="4">
    <source>
        <dbReference type="Proteomes" id="UP000321361"/>
    </source>
</evidence>
<feature type="region of interest" description="Disordered" evidence="1">
    <location>
        <begin position="38"/>
        <end position="67"/>
    </location>
</feature>
<feature type="chain" id="PRO_5022993498" description="Leucine-rich repeat domain-containing protein" evidence="2">
    <location>
        <begin position="27"/>
        <end position="385"/>
    </location>
</feature>
<dbReference type="EMBL" id="BJUG01000009">
    <property type="protein sequence ID" value="GEK37528.1"/>
    <property type="molecule type" value="Genomic_DNA"/>
</dbReference>
<dbReference type="AlphaFoldDB" id="A0A510WEF4"/>
<keyword evidence="2" id="KW-0732">Signal</keyword>
<dbReference type="PANTHER" id="PTHR45661">
    <property type="entry name" value="SURFACE ANTIGEN"/>
    <property type="match status" value="1"/>
</dbReference>
<evidence type="ECO:0000256" key="1">
    <source>
        <dbReference type="SAM" id="MobiDB-lite"/>
    </source>
</evidence>
<dbReference type="InterPro" id="IPR053139">
    <property type="entry name" value="Surface_bspA-like"/>
</dbReference>
<gene>
    <name evidence="3" type="ORF">ETH01_18150</name>
</gene>
<name>A0A510WEF4_ENTTH</name>
<reference evidence="3 4" key="1">
    <citation type="submission" date="2019-07" db="EMBL/GenBank/DDBJ databases">
        <title>Whole genome shotgun sequence of Enterococcus thailandicus NBRC 101867.</title>
        <authorList>
            <person name="Hosoyama A."/>
            <person name="Uohara A."/>
            <person name="Ohji S."/>
            <person name="Ichikawa N."/>
        </authorList>
    </citation>
    <scope>NUCLEOTIDE SEQUENCE [LARGE SCALE GENOMIC DNA]</scope>
    <source>
        <strain evidence="3 4">NBRC 101867</strain>
    </source>
</reference>
<proteinExistence type="predicted"/>
<dbReference type="PANTHER" id="PTHR45661:SF3">
    <property type="entry name" value="IG-LIKE DOMAIN-CONTAINING PROTEIN"/>
    <property type="match status" value="1"/>
</dbReference>
<dbReference type="Proteomes" id="UP000321361">
    <property type="component" value="Unassembled WGS sequence"/>
</dbReference>
<organism evidence="3 4">
    <name type="scientific">Enterococcus thailandicus</name>
    <dbReference type="NCBI Taxonomy" id="417368"/>
    <lineage>
        <taxon>Bacteria</taxon>
        <taxon>Bacillati</taxon>
        <taxon>Bacillota</taxon>
        <taxon>Bacilli</taxon>
        <taxon>Lactobacillales</taxon>
        <taxon>Enterococcaceae</taxon>
        <taxon>Enterococcus</taxon>
    </lineage>
</organism>
<sequence>MKQKIWQKFSVLCMVLALMMPSIVQATEIVATSEAEVSTDKMAEETSEKAEVSSEKLPVEDENQHNKEHLPTEFLESEIPELEENRLYENEILENKIGDESDELESGIEPSWIIIDDIIFRFEGTDGNSSATVTGYLGPGGHVEIPSKVTNQLAGWVNPSPVTLIGSHAFQGDSITSVTIPDTMVGIGTYAFSDNQLTSLIIPNSVTTIDPYAFIRNRLNSIQISENLQSLSVGVFGSNRLSDITFPSSVQWIGQGAFDSNLLTSLVLPEKIGYIGERAFSRNLISHVKFLGMGGTIQRWIFEGNPVRYIETKLEYLETVRNSLEAHLVMSGVSEQTILRSLAYIEGTQSNLTVGYGEDVSYEISQQYRLQTNFMGTIYTRGSVV</sequence>
<evidence type="ECO:0000256" key="2">
    <source>
        <dbReference type="SAM" id="SignalP"/>
    </source>
</evidence>
<dbReference type="InterPro" id="IPR032675">
    <property type="entry name" value="LRR_dom_sf"/>
</dbReference>
<protein>
    <recommendedName>
        <fullName evidence="5">Leucine-rich repeat domain-containing protein</fullName>
    </recommendedName>
</protein>
<accession>A0A510WEF4</accession>
<feature type="signal peptide" evidence="2">
    <location>
        <begin position="1"/>
        <end position="26"/>
    </location>
</feature>
<dbReference type="Pfam" id="PF13306">
    <property type="entry name" value="LRR_5"/>
    <property type="match status" value="1"/>
</dbReference>
<dbReference type="RefSeq" id="WP_071868854.1">
    <property type="nucleotide sequence ID" value="NZ_BJUG01000009.1"/>
</dbReference>
<evidence type="ECO:0000313" key="3">
    <source>
        <dbReference type="EMBL" id="GEK37528.1"/>
    </source>
</evidence>
<dbReference type="Gene3D" id="3.80.10.10">
    <property type="entry name" value="Ribonuclease Inhibitor"/>
    <property type="match status" value="1"/>
</dbReference>
<evidence type="ECO:0008006" key="5">
    <source>
        <dbReference type="Google" id="ProtNLM"/>
    </source>
</evidence>
<dbReference type="InterPro" id="IPR026906">
    <property type="entry name" value="LRR_5"/>
</dbReference>
<comment type="caution">
    <text evidence="3">The sequence shown here is derived from an EMBL/GenBank/DDBJ whole genome shotgun (WGS) entry which is preliminary data.</text>
</comment>
<dbReference type="OrthoDB" id="1818146at2"/>